<sequence>MASDVPPTEDTVPQQDGIEIATPHPPHADGTPAIGGAGQKLSRKERRIAFWQPVQEKIRDKKQKRQEHPAATATQGMNGAPSIGPRGNAAISGSCQRLNSPNNGRRRLSDGRTRQRVNGQHVPVSNTHAACPVQYGPYARSPPGAHLFAPEAAHQYLSVPMHATTYAPLYSLHSRASLQPGFVYAQNRGHLTPPRAESQSSATQLGDETRSPTMAQSSTHIPECARLDTTKQGYVPEDLDHNVRGIAPDTPSQPGVTESQLDQDLGLSADLLHEAAAMPDCTSSGSVPKFHFYDWDAKTAVPEAKDSFDPIMSSKALIEAQCIDKKIAMGTERSWTWPGREVDVPMHCYSPVSLSVVADSRMATDHPQSLFGTGSSSDTLVDEPEEDLPKTPIVEEVFESKSNSIEKFLSDRPGFAWEENM</sequence>
<name>A0A9P4HKH5_9PLEO</name>
<dbReference type="EMBL" id="ML978158">
    <property type="protein sequence ID" value="KAF2035180.1"/>
    <property type="molecule type" value="Genomic_DNA"/>
</dbReference>
<evidence type="ECO:0000256" key="1">
    <source>
        <dbReference type="SAM" id="MobiDB-lite"/>
    </source>
</evidence>
<dbReference type="OrthoDB" id="3801055at2759"/>
<protein>
    <submittedName>
        <fullName evidence="2">Uncharacterized protein</fullName>
    </submittedName>
</protein>
<feature type="compositionally biased region" description="Polar residues" evidence="1">
    <location>
        <begin position="250"/>
        <end position="259"/>
    </location>
</feature>
<feature type="region of interest" description="Disordered" evidence="1">
    <location>
        <begin position="240"/>
        <end position="259"/>
    </location>
</feature>
<feature type="compositionally biased region" description="Polar residues" evidence="1">
    <location>
        <begin position="197"/>
        <end position="220"/>
    </location>
</feature>
<proteinExistence type="predicted"/>
<comment type="caution">
    <text evidence="2">The sequence shown here is derived from an EMBL/GenBank/DDBJ whole genome shotgun (WGS) entry which is preliminary data.</text>
</comment>
<organism evidence="2 3">
    <name type="scientific">Setomelanomma holmii</name>
    <dbReference type="NCBI Taxonomy" id="210430"/>
    <lineage>
        <taxon>Eukaryota</taxon>
        <taxon>Fungi</taxon>
        <taxon>Dikarya</taxon>
        <taxon>Ascomycota</taxon>
        <taxon>Pezizomycotina</taxon>
        <taxon>Dothideomycetes</taxon>
        <taxon>Pleosporomycetidae</taxon>
        <taxon>Pleosporales</taxon>
        <taxon>Pleosporineae</taxon>
        <taxon>Phaeosphaeriaceae</taxon>
        <taxon>Setomelanomma</taxon>
    </lineage>
</organism>
<feature type="compositionally biased region" description="Polar residues" evidence="1">
    <location>
        <begin position="367"/>
        <end position="379"/>
    </location>
</feature>
<feature type="region of interest" description="Disordered" evidence="1">
    <location>
        <begin position="186"/>
        <end position="226"/>
    </location>
</feature>
<feature type="region of interest" description="Disordered" evidence="1">
    <location>
        <begin position="367"/>
        <end position="388"/>
    </location>
</feature>
<keyword evidence="3" id="KW-1185">Reference proteome</keyword>
<accession>A0A9P4HKH5</accession>
<dbReference type="Proteomes" id="UP000799777">
    <property type="component" value="Unassembled WGS sequence"/>
</dbReference>
<evidence type="ECO:0000313" key="2">
    <source>
        <dbReference type="EMBL" id="KAF2035180.1"/>
    </source>
</evidence>
<gene>
    <name evidence="2" type="ORF">EK21DRAFT_84804</name>
</gene>
<reference evidence="2" key="1">
    <citation type="journal article" date="2020" name="Stud. Mycol.">
        <title>101 Dothideomycetes genomes: a test case for predicting lifestyles and emergence of pathogens.</title>
        <authorList>
            <person name="Haridas S."/>
            <person name="Albert R."/>
            <person name="Binder M."/>
            <person name="Bloem J."/>
            <person name="Labutti K."/>
            <person name="Salamov A."/>
            <person name="Andreopoulos B."/>
            <person name="Baker S."/>
            <person name="Barry K."/>
            <person name="Bills G."/>
            <person name="Bluhm B."/>
            <person name="Cannon C."/>
            <person name="Castanera R."/>
            <person name="Culley D."/>
            <person name="Daum C."/>
            <person name="Ezra D."/>
            <person name="Gonzalez J."/>
            <person name="Henrissat B."/>
            <person name="Kuo A."/>
            <person name="Liang C."/>
            <person name="Lipzen A."/>
            <person name="Lutzoni F."/>
            <person name="Magnuson J."/>
            <person name="Mondo S."/>
            <person name="Nolan M."/>
            <person name="Ohm R."/>
            <person name="Pangilinan J."/>
            <person name="Park H.-J."/>
            <person name="Ramirez L."/>
            <person name="Alfaro M."/>
            <person name="Sun H."/>
            <person name="Tritt A."/>
            <person name="Yoshinaga Y."/>
            <person name="Zwiers L.-H."/>
            <person name="Turgeon B."/>
            <person name="Goodwin S."/>
            <person name="Spatafora J."/>
            <person name="Crous P."/>
            <person name="Grigoriev I."/>
        </authorList>
    </citation>
    <scope>NUCLEOTIDE SEQUENCE</scope>
    <source>
        <strain evidence="2">CBS 110217</strain>
    </source>
</reference>
<feature type="compositionally biased region" description="Polar residues" evidence="1">
    <location>
        <begin position="91"/>
        <end position="103"/>
    </location>
</feature>
<evidence type="ECO:0000313" key="3">
    <source>
        <dbReference type="Proteomes" id="UP000799777"/>
    </source>
</evidence>
<feature type="region of interest" description="Disordered" evidence="1">
    <location>
        <begin position="1"/>
        <end position="118"/>
    </location>
</feature>
<dbReference type="AlphaFoldDB" id="A0A9P4HKH5"/>